<comment type="caution">
    <text evidence="2">The sequence shown here is derived from an EMBL/GenBank/DDBJ whole genome shotgun (WGS) entry which is preliminary data.</text>
</comment>
<feature type="compositionally biased region" description="Acidic residues" evidence="1">
    <location>
        <begin position="318"/>
        <end position="327"/>
    </location>
</feature>
<dbReference type="PANTHER" id="PTHR31099:SF44">
    <property type="entry name" value="DUF4283 DOMAIN-CONTAINING PROTEIN"/>
    <property type="match status" value="1"/>
</dbReference>
<proteinExistence type="predicted"/>
<evidence type="ECO:0000256" key="1">
    <source>
        <dbReference type="SAM" id="MobiDB-lite"/>
    </source>
</evidence>
<dbReference type="PANTHER" id="PTHR31099">
    <property type="entry name" value="OS06G0165300 PROTEIN"/>
    <property type="match status" value="1"/>
</dbReference>
<sequence length="334" mass="37789">MSQGISGNARPTIFNRGTVRDERSEVVREIEFVAHSVDPAEAGAYLVAMCNVEEPPPEPWVPMRPFSERVVGRPSRCTLPFLGAVRSFCHVPENVDFRLPLEGERADEPPEGFFTLYEEHLMRTRLWFPIPLVIVEFLNRLDVSISQISPRGIKHLVGLLVLGYERGMELTADYLEAFLTLSRVGTDRMYGFKPRNFMEVLKGFPQGDRGWKSYFFYVRLDQASVAVEWLPSFRRLWGVGVHNPFPPFPEDLCIVRDLLRGSPLFWGHFSPERVRAAVGAHQSRFRSSIDNVMGASFEDTSSSAVYATGQSSVRGSLDAEEDGEPTVDDPVWMD</sequence>
<evidence type="ECO:0008006" key="4">
    <source>
        <dbReference type="Google" id="ProtNLM"/>
    </source>
</evidence>
<evidence type="ECO:0000313" key="2">
    <source>
        <dbReference type="EMBL" id="KAF2556633.1"/>
    </source>
</evidence>
<reference evidence="2" key="1">
    <citation type="submission" date="2019-12" db="EMBL/GenBank/DDBJ databases">
        <title>Genome sequencing and annotation of Brassica cretica.</title>
        <authorList>
            <person name="Studholme D.J."/>
            <person name="Sarris P.F."/>
        </authorList>
    </citation>
    <scope>NUCLEOTIDE SEQUENCE</scope>
    <source>
        <strain evidence="2">PFS-001/15</strain>
        <tissue evidence="2">Leaf</tissue>
    </source>
</reference>
<feature type="region of interest" description="Disordered" evidence="1">
    <location>
        <begin position="311"/>
        <end position="334"/>
    </location>
</feature>
<accession>A0A8S9GKP8</accession>
<dbReference type="OrthoDB" id="1114078at2759"/>
<dbReference type="Proteomes" id="UP000712281">
    <property type="component" value="Unassembled WGS sequence"/>
</dbReference>
<protein>
    <recommendedName>
        <fullName evidence="4">Aminotransferase-like plant mobile domain-containing protein</fullName>
    </recommendedName>
</protein>
<evidence type="ECO:0000313" key="3">
    <source>
        <dbReference type="Proteomes" id="UP000712281"/>
    </source>
</evidence>
<organism evidence="2 3">
    <name type="scientific">Brassica cretica</name>
    <name type="common">Mustard</name>
    <dbReference type="NCBI Taxonomy" id="69181"/>
    <lineage>
        <taxon>Eukaryota</taxon>
        <taxon>Viridiplantae</taxon>
        <taxon>Streptophyta</taxon>
        <taxon>Embryophyta</taxon>
        <taxon>Tracheophyta</taxon>
        <taxon>Spermatophyta</taxon>
        <taxon>Magnoliopsida</taxon>
        <taxon>eudicotyledons</taxon>
        <taxon>Gunneridae</taxon>
        <taxon>Pentapetalae</taxon>
        <taxon>rosids</taxon>
        <taxon>malvids</taxon>
        <taxon>Brassicales</taxon>
        <taxon>Brassicaceae</taxon>
        <taxon>Brassiceae</taxon>
        <taxon>Brassica</taxon>
    </lineage>
</organism>
<name>A0A8S9GKP8_BRACR</name>
<gene>
    <name evidence="2" type="ORF">F2Q68_00015507</name>
</gene>
<dbReference type="EMBL" id="QGKW02001940">
    <property type="protein sequence ID" value="KAF2556633.1"/>
    <property type="molecule type" value="Genomic_DNA"/>
</dbReference>